<dbReference type="EMBL" id="JACHGK010000004">
    <property type="protein sequence ID" value="MBB6445056.1"/>
    <property type="molecule type" value="Genomic_DNA"/>
</dbReference>
<evidence type="ECO:0000259" key="6">
    <source>
        <dbReference type="Pfam" id="PF00933"/>
    </source>
</evidence>
<sequence length="582" mass="65126">MKPKIAQNIPMPKVDLKAKPYHLSDEDIKWVKDTISGMSDEEKIGQLFINLFFFGEDKFSGNTYTNKELLEKFHIGGARYQGGTAEQVQSLLNDLQSYTKIPLLVAANCDAGGNGACNDGTYVAAAAMCEASGDEQVSYDAGYVSGREERAIGVNWNFDPCVDILKNWRNTIVNTRAYGTKAETVIKHTNSYLKGLAESNIVSCIKHWPGDGTEERDQHLVLGENLLSVEEWEESFGQVYRNHIENGVDSIMSGHIALPEYQKALVPGLEDKDILPATLAPELINGLLKGKLGFNGLVLTDATHMLGMTSAMRREDYVPQAIAAGCDMFLFFNNIEEDFGFMMNGYKNGVITEERLQDALERILGLKAKSGLHKAKADGSIFRTKEDLKVVGCDDHMERAKRAADKGITLVKNTFDQLPIRPETHKRIRLYFLEGEKGGIYEANSKVLDFIVAELERRGFEVTVNDGTTRVKGPTLKYRDEVDAALVFADVIGYGAQNNYRIQWKTAMSNEVPWYVQEVPTIFVSLNFTTHLTDVPMVKCYINAYHDDEITIKSVIGKIMGESEFRGTANENVWCNKWQTRL</sequence>
<dbReference type="AlphaFoldDB" id="A0A7X0HT08"/>
<dbReference type="InterPro" id="IPR036962">
    <property type="entry name" value="Glyco_hydro_3_N_sf"/>
</dbReference>
<comment type="similarity">
    <text evidence="2">Belongs to the glycosyl hydrolase 3 family.</text>
</comment>
<keyword evidence="8" id="KW-1185">Reference proteome</keyword>
<proteinExistence type="inferred from homology"/>
<dbReference type="GO" id="GO:0005975">
    <property type="term" value="P:carbohydrate metabolic process"/>
    <property type="evidence" value="ECO:0007669"/>
    <property type="project" value="InterPro"/>
</dbReference>
<dbReference type="Gene3D" id="3.40.50.1700">
    <property type="entry name" value="Glycoside hydrolase family 3 C-terminal domain"/>
    <property type="match status" value="1"/>
</dbReference>
<evidence type="ECO:0000313" key="7">
    <source>
        <dbReference type="EMBL" id="MBB6445056.1"/>
    </source>
</evidence>
<dbReference type="EC" id="3.2.1.52" evidence="3"/>
<dbReference type="GO" id="GO:0004563">
    <property type="term" value="F:beta-N-acetylhexosaminidase activity"/>
    <property type="evidence" value="ECO:0007669"/>
    <property type="project" value="UniProtKB-EC"/>
</dbReference>
<dbReference type="InterPro" id="IPR050226">
    <property type="entry name" value="NagZ_Beta-hexosaminidase"/>
</dbReference>
<accession>A0A7X0HT08</accession>
<dbReference type="Pfam" id="PF00933">
    <property type="entry name" value="Glyco_hydro_3"/>
    <property type="match status" value="1"/>
</dbReference>
<evidence type="ECO:0000313" key="8">
    <source>
        <dbReference type="Proteomes" id="UP000531594"/>
    </source>
</evidence>
<evidence type="ECO:0000256" key="2">
    <source>
        <dbReference type="ARBA" id="ARBA00005336"/>
    </source>
</evidence>
<evidence type="ECO:0000256" key="5">
    <source>
        <dbReference type="ARBA" id="ARBA00023295"/>
    </source>
</evidence>
<keyword evidence="5 7" id="KW-0326">Glycosidase</keyword>
<dbReference type="SUPFAM" id="SSF51445">
    <property type="entry name" value="(Trans)glycosidases"/>
    <property type="match status" value="1"/>
</dbReference>
<evidence type="ECO:0000256" key="4">
    <source>
        <dbReference type="ARBA" id="ARBA00022801"/>
    </source>
</evidence>
<dbReference type="Gene3D" id="3.20.20.300">
    <property type="entry name" value="Glycoside hydrolase, family 3, N-terminal domain"/>
    <property type="match status" value="1"/>
</dbReference>
<evidence type="ECO:0000256" key="3">
    <source>
        <dbReference type="ARBA" id="ARBA00012663"/>
    </source>
</evidence>
<gene>
    <name evidence="7" type="ORF">HNR53_001666</name>
</gene>
<dbReference type="PANTHER" id="PTHR30480">
    <property type="entry name" value="BETA-HEXOSAMINIDASE-RELATED"/>
    <property type="match status" value="1"/>
</dbReference>
<evidence type="ECO:0000256" key="1">
    <source>
        <dbReference type="ARBA" id="ARBA00001231"/>
    </source>
</evidence>
<comment type="catalytic activity">
    <reaction evidence="1">
        <text>Hydrolysis of terminal non-reducing N-acetyl-D-hexosamine residues in N-acetyl-beta-D-hexosaminides.</text>
        <dbReference type="EC" id="3.2.1.52"/>
    </reaction>
</comment>
<keyword evidence="4 7" id="KW-0378">Hydrolase</keyword>
<dbReference type="Proteomes" id="UP000531594">
    <property type="component" value="Unassembled WGS sequence"/>
</dbReference>
<organism evidence="7 8">
    <name type="scientific">Bacillus benzoevorans</name>
    <dbReference type="NCBI Taxonomy" id="1456"/>
    <lineage>
        <taxon>Bacteria</taxon>
        <taxon>Bacillati</taxon>
        <taxon>Bacillota</taxon>
        <taxon>Bacilli</taxon>
        <taxon>Bacillales</taxon>
        <taxon>Bacillaceae</taxon>
        <taxon>Bacillus</taxon>
    </lineage>
</organism>
<dbReference type="InterPro" id="IPR017853">
    <property type="entry name" value="GH"/>
</dbReference>
<feature type="domain" description="Glycoside hydrolase family 3 N-terminal" evidence="6">
    <location>
        <begin position="41"/>
        <end position="365"/>
    </location>
</feature>
<dbReference type="InterPro" id="IPR001764">
    <property type="entry name" value="Glyco_hydro_3_N"/>
</dbReference>
<dbReference type="PANTHER" id="PTHR30480:SF13">
    <property type="entry name" value="BETA-HEXOSAMINIDASE"/>
    <property type="match status" value="1"/>
</dbReference>
<dbReference type="InterPro" id="IPR036881">
    <property type="entry name" value="Glyco_hydro_3_C_sf"/>
</dbReference>
<dbReference type="RefSeq" id="WP_246439419.1">
    <property type="nucleotide sequence ID" value="NZ_JACHGK010000004.1"/>
</dbReference>
<name>A0A7X0HT08_9BACI</name>
<dbReference type="GO" id="GO:0009254">
    <property type="term" value="P:peptidoglycan turnover"/>
    <property type="evidence" value="ECO:0007669"/>
    <property type="project" value="TreeGrafter"/>
</dbReference>
<protein>
    <recommendedName>
        <fullName evidence="3">beta-N-acetylhexosaminidase</fullName>
        <ecNumber evidence="3">3.2.1.52</ecNumber>
    </recommendedName>
</protein>
<reference evidence="7 8" key="1">
    <citation type="submission" date="2020-08" db="EMBL/GenBank/DDBJ databases">
        <title>Genomic Encyclopedia of Type Strains, Phase IV (KMG-IV): sequencing the most valuable type-strain genomes for metagenomic binning, comparative biology and taxonomic classification.</title>
        <authorList>
            <person name="Goeker M."/>
        </authorList>
    </citation>
    <scope>NUCLEOTIDE SEQUENCE [LARGE SCALE GENOMIC DNA]</scope>
    <source>
        <strain evidence="7 8">DSM 5391</strain>
    </source>
</reference>
<comment type="caution">
    <text evidence="7">The sequence shown here is derived from an EMBL/GenBank/DDBJ whole genome shotgun (WGS) entry which is preliminary data.</text>
</comment>